<evidence type="ECO:0000256" key="4">
    <source>
        <dbReference type="ARBA" id="ARBA00023136"/>
    </source>
</evidence>
<feature type="transmembrane region" description="Helical" evidence="5">
    <location>
        <begin position="112"/>
        <end position="133"/>
    </location>
</feature>
<evidence type="ECO:0000313" key="8">
    <source>
        <dbReference type="Proteomes" id="UP000020218"/>
    </source>
</evidence>
<evidence type="ECO:0000256" key="1">
    <source>
        <dbReference type="ARBA" id="ARBA00004141"/>
    </source>
</evidence>
<evidence type="ECO:0000259" key="6">
    <source>
        <dbReference type="Pfam" id="PF01545"/>
    </source>
</evidence>
<dbReference type="Proteomes" id="UP000020218">
    <property type="component" value="Unassembled WGS sequence"/>
</dbReference>
<evidence type="ECO:0000256" key="3">
    <source>
        <dbReference type="ARBA" id="ARBA00022989"/>
    </source>
</evidence>
<dbReference type="GO" id="GO:0016020">
    <property type="term" value="C:membrane"/>
    <property type="evidence" value="ECO:0007669"/>
    <property type="project" value="UniProtKB-SubCell"/>
</dbReference>
<gene>
    <name evidence="7" type="ORF">AW08_02108</name>
</gene>
<name>A0A011MC06_9PROT</name>
<dbReference type="AlphaFoldDB" id="A0A011MC06"/>
<dbReference type="PATRIC" id="fig|1454001.3.peg.2154"/>
<accession>A0A011MC06</accession>
<evidence type="ECO:0000256" key="2">
    <source>
        <dbReference type="ARBA" id="ARBA00022692"/>
    </source>
</evidence>
<feature type="transmembrane region" description="Helical" evidence="5">
    <location>
        <begin position="153"/>
        <end position="170"/>
    </location>
</feature>
<keyword evidence="2 5" id="KW-0812">Transmembrane</keyword>
<organism evidence="7 8">
    <name type="scientific">Candidatus Accumulibacter adjunctus</name>
    <dbReference type="NCBI Taxonomy" id="1454001"/>
    <lineage>
        <taxon>Bacteria</taxon>
        <taxon>Pseudomonadati</taxon>
        <taxon>Pseudomonadota</taxon>
        <taxon>Betaproteobacteria</taxon>
        <taxon>Candidatus Accumulibacter</taxon>
    </lineage>
</organism>
<feature type="transmembrane region" description="Helical" evidence="5">
    <location>
        <begin position="88"/>
        <end position="106"/>
    </location>
</feature>
<dbReference type="STRING" id="1454001.AW08_02108"/>
<feature type="transmembrane region" description="Helical" evidence="5">
    <location>
        <begin position="22"/>
        <end position="40"/>
    </location>
</feature>
<dbReference type="Gene3D" id="1.20.1510.10">
    <property type="entry name" value="Cation efflux protein transmembrane domain"/>
    <property type="match status" value="1"/>
</dbReference>
<proteinExistence type="predicted"/>
<feature type="transmembrane region" description="Helical" evidence="5">
    <location>
        <begin position="176"/>
        <end position="194"/>
    </location>
</feature>
<evidence type="ECO:0000256" key="5">
    <source>
        <dbReference type="SAM" id="Phobius"/>
    </source>
</evidence>
<sequence>MAACNCGSNAGSGAVSPRFRKALWIALAVNASMFVVETVAGLTSGSVALWADALDFAGDAANYGISLLVLSLGLAWRARAALFKGASMLGFGVFVLTRTLWSLLHGVPPEPLTMGVVGLFALLANLRVAVLLYTFREGDANMQSVWLCSRNDAIGNVAVMLAAAGVMGSGSVLPDVAVAAVMAGLALSSGLAIVRQSRMELATVLPR</sequence>
<comment type="caution">
    <text evidence="7">The sequence shown here is derived from an EMBL/GenBank/DDBJ whole genome shotgun (WGS) entry which is preliminary data.</text>
</comment>
<feature type="transmembrane region" description="Helical" evidence="5">
    <location>
        <begin position="60"/>
        <end position="76"/>
    </location>
</feature>
<keyword evidence="3 5" id="KW-1133">Transmembrane helix</keyword>
<reference evidence="7" key="1">
    <citation type="submission" date="2014-02" db="EMBL/GenBank/DDBJ databases">
        <title>Expanding our view of genomic diversity in Candidatus Accumulibacter clades.</title>
        <authorList>
            <person name="Skennerton C.T."/>
            <person name="Barr J.J."/>
            <person name="Slater F.R."/>
            <person name="Bond P.L."/>
            <person name="Tyson G.W."/>
        </authorList>
    </citation>
    <scope>NUCLEOTIDE SEQUENCE [LARGE SCALE GENOMIC DNA]</scope>
</reference>
<feature type="domain" description="Cation efflux protein transmembrane" evidence="6">
    <location>
        <begin position="23"/>
        <end position="201"/>
    </location>
</feature>
<dbReference type="SUPFAM" id="SSF161111">
    <property type="entry name" value="Cation efflux protein transmembrane domain-like"/>
    <property type="match status" value="1"/>
</dbReference>
<comment type="subcellular location">
    <subcellularLocation>
        <location evidence="1">Membrane</location>
        <topology evidence="1">Multi-pass membrane protein</topology>
    </subcellularLocation>
</comment>
<dbReference type="Pfam" id="PF01545">
    <property type="entry name" value="Cation_efflux"/>
    <property type="match status" value="1"/>
</dbReference>
<keyword evidence="8" id="KW-1185">Reference proteome</keyword>
<dbReference type="EMBL" id="JFAX01000011">
    <property type="protein sequence ID" value="EXI67273.1"/>
    <property type="molecule type" value="Genomic_DNA"/>
</dbReference>
<dbReference type="InterPro" id="IPR058533">
    <property type="entry name" value="Cation_efflux_TM"/>
</dbReference>
<keyword evidence="4 5" id="KW-0472">Membrane</keyword>
<dbReference type="InterPro" id="IPR027469">
    <property type="entry name" value="Cation_efflux_TMD_sf"/>
</dbReference>
<dbReference type="GO" id="GO:0008324">
    <property type="term" value="F:monoatomic cation transmembrane transporter activity"/>
    <property type="evidence" value="ECO:0007669"/>
    <property type="project" value="InterPro"/>
</dbReference>
<evidence type="ECO:0000313" key="7">
    <source>
        <dbReference type="EMBL" id="EXI67273.1"/>
    </source>
</evidence>
<protein>
    <submittedName>
        <fullName evidence="7">Zinc transporter ZitB</fullName>
    </submittedName>
</protein>